<evidence type="ECO:0000313" key="3">
    <source>
        <dbReference type="EMBL" id="MFM2720617.1"/>
    </source>
</evidence>
<dbReference type="Proteomes" id="UP001630303">
    <property type="component" value="Unassembled WGS sequence"/>
</dbReference>
<dbReference type="PROSITE" id="PS51257">
    <property type="entry name" value="PROKAR_LIPOPROTEIN"/>
    <property type="match status" value="1"/>
</dbReference>
<dbReference type="EMBL" id="JAROCE010000002">
    <property type="protein sequence ID" value="MFM2720617.1"/>
    <property type="molecule type" value="Genomic_DNA"/>
</dbReference>
<accession>A0ABW9GFP9</accession>
<feature type="region of interest" description="Disordered" evidence="1">
    <location>
        <begin position="26"/>
        <end position="54"/>
    </location>
</feature>
<evidence type="ECO:0000256" key="2">
    <source>
        <dbReference type="SAM" id="SignalP"/>
    </source>
</evidence>
<evidence type="ECO:0000313" key="4">
    <source>
        <dbReference type="Proteomes" id="UP001630303"/>
    </source>
</evidence>
<dbReference type="RefSeq" id="WP_239277111.1">
    <property type="nucleotide sequence ID" value="NZ_JAROCE010000002.1"/>
</dbReference>
<reference evidence="3 4" key="1">
    <citation type="submission" date="2023-03" db="EMBL/GenBank/DDBJ databases">
        <title>MT1 and MT2 Draft Genomes of Novel Species.</title>
        <authorList>
            <person name="Venkateswaran K."/>
        </authorList>
    </citation>
    <scope>NUCLEOTIDE SEQUENCE [LARGE SCALE GENOMIC DNA]</scope>
    <source>
        <strain evidence="3 4">IF8SW-P5</strain>
    </source>
</reference>
<keyword evidence="4" id="KW-1185">Reference proteome</keyword>
<gene>
    <name evidence="3" type="ORF">P5G46_08885</name>
</gene>
<name>A0ABW9GFP9_9MICO</name>
<proteinExistence type="predicted"/>
<protein>
    <submittedName>
        <fullName evidence="3">Uncharacterized protein</fullName>
    </submittedName>
</protein>
<evidence type="ECO:0000256" key="1">
    <source>
        <dbReference type="SAM" id="MobiDB-lite"/>
    </source>
</evidence>
<comment type="caution">
    <text evidence="3">The sequence shown here is derived from an EMBL/GenBank/DDBJ whole genome shotgun (WGS) entry which is preliminary data.</text>
</comment>
<feature type="chain" id="PRO_5046677930" evidence="2">
    <location>
        <begin position="30"/>
        <end position="173"/>
    </location>
</feature>
<sequence length="173" mass="17488">MTSTRTPTIAGVLILAALGLAGCSGETPAPNTPAPTVSTASATPTSDAQSDEASLPLPVDEISDWAETAVPPSEGTALTGRLAGWLSQNTSPHQRNSFETLPAGTYQAQLACRGSGTITLSAGELDDDSATATTTCTNSTIAFDVSIAGTGMTIDLDLDGDPTIYAISLIKMA</sequence>
<feature type="compositionally biased region" description="Low complexity" evidence="1">
    <location>
        <begin position="26"/>
        <end position="48"/>
    </location>
</feature>
<feature type="signal peptide" evidence="2">
    <location>
        <begin position="1"/>
        <end position="29"/>
    </location>
</feature>
<organism evidence="3 4">
    <name type="scientific">Microbacterium mcarthurae</name>
    <dbReference type="NCBI Taxonomy" id="3035918"/>
    <lineage>
        <taxon>Bacteria</taxon>
        <taxon>Bacillati</taxon>
        <taxon>Actinomycetota</taxon>
        <taxon>Actinomycetes</taxon>
        <taxon>Micrococcales</taxon>
        <taxon>Microbacteriaceae</taxon>
        <taxon>Microbacterium</taxon>
    </lineage>
</organism>
<keyword evidence="2" id="KW-0732">Signal</keyword>